<gene>
    <name evidence="2" type="ORF">V6N12_025449</name>
</gene>
<comment type="caution">
    <text evidence="2">The sequence shown here is derived from an EMBL/GenBank/DDBJ whole genome shotgun (WGS) entry which is preliminary data.</text>
</comment>
<protein>
    <submittedName>
        <fullName evidence="2">Uncharacterized protein</fullName>
    </submittedName>
</protein>
<evidence type="ECO:0000313" key="2">
    <source>
        <dbReference type="EMBL" id="KAK8519410.1"/>
    </source>
</evidence>
<sequence length="184" mass="21161">MYGSSKSVGSFTVTKDTSKDKRTNDEFKRAPNIEYIEEISNAYVAIEAKNYGDLDDQGEELGEPPLLLQYLGMLLSIGKFNVFELLKLTQLDLNQNKKHLLKECWVEDKLECSEKLGDLVKTMDDDLALQTYVKIRAILKLIALLVDHKEFEFDNIFKKLIPQVEYSPSDLFLRETVLFSDPWG</sequence>
<dbReference type="SUPFAM" id="SSF48371">
    <property type="entry name" value="ARM repeat"/>
    <property type="match status" value="1"/>
</dbReference>
<evidence type="ECO:0000256" key="1">
    <source>
        <dbReference type="SAM" id="MobiDB-lite"/>
    </source>
</evidence>
<dbReference type="InterPro" id="IPR016024">
    <property type="entry name" value="ARM-type_fold"/>
</dbReference>
<feature type="compositionally biased region" description="Polar residues" evidence="1">
    <location>
        <begin position="1"/>
        <end position="15"/>
    </location>
</feature>
<accession>A0ABR2CIH6</accession>
<dbReference type="EMBL" id="JBBPBM010000051">
    <property type="protein sequence ID" value="KAK8519410.1"/>
    <property type="molecule type" value="Genomic_DNA"/>
</dbReference>
<proteinExistence type="predicted"/>
<feature type="region of interest" description="Disordered" evidence="1">
    <location>
        <begin position="1"/>
        <end position="24"/>
    </location>
</feature>
<keyword evidence="3" id="KW-1185">Reference proteome</keyword>
<dbReference type="InterPro" id="IPR012331">
    <property type="entry name" value="Clathrin_H-chain_linker"/>
</dbReference>
<dbReference type="Gene3D" id="1.25.40.30">
    <property type="match status" value="1"/>
</dbReference>
<evidence type="ECO:0000313" key="3">
    <source>
        <dbReference type="Proteomes" id="UP001472677"/>
    </source>
</evidence>
<dbReference type="PANTHER" id="PTHR10292">
    <property type="entry name" value="CLATHRIN HEAVY CHAIN RELATED"/>
    <property type="match status" value="1"/>
</dbReference>
<dbReference type="PANTHER" id="PTHR10292:SF34">
    <property type="entry name" value="CLATHRIN HEAVY CHAIN 1-RELATED"/>
    <property type="match status" value="1"/>
</dbReference>
<name>A0ABR2CIH6_9ROSI</name>
<organism evidence="2 3">
    <name type="scientific">Hibiscus sabdariffa</name>
    <name type="common">roselle</name>
    <dbReference type="NCBI Taxonomy" id="183260"/>
    <lineage>
        <taxon>Eukaryota</taxon>
        <taxon>Viridiplantae</taxon>
        <taxon>Streptophyta</taxon>
        <taxon>Embryophyta</taxon>
        <taxon>Tracheophyta</taxon>
        <taxon>Spermatophyta</taxon>
        <taxon>Magnoliopsida</taxon>
        <taxon>eudicotyledons</taxon>
        <taxon>Gunneridae</taxon>
        <taxon>Pentapetalae</taxon>
        <taxon>rosids</taxon>
        <taxon>malvids</taxon>
        <taxon>Malvales</taxon>
        <taxon>Malvaceae</taxon>
        <taxon>Malvoideae</taxon>
        <taxon>Hibiscus</taxon>
    </lineage>
</organism>
<reference evidence="2 3" key="1">
    <citation type="journal article" date="2024" name="G3 (Bethesda)">
        <title>Genome assembly of Hibiscus sabdariffa L. provides insights into metabolisms of medicinal natural products.</title>
        <authorList>
            <person name="Kim T."/>
        </authorList>
    </citation>
    <scope>NUCLEOTIDE SEQUENCE [LARGE SCALE GENOMIC DNA]</scope>
    <source>
        <strain evidence="2">TK-2024</strain>
        <tissue evidence="2">Old leaves</tissue>
    </source>
</reference>
<dbReference type="Proteomes" id="UP001472677">
    <property type="component" value="Unassembled WGS sequence"/>
</dbReference>